<evidence type="ECO:0000256" key="1">
    <source>
        <dbReference type="ARBA" id="ARBA00001849"/>
    </source>
</evidence>
<dbReference type="InterPro" id="IPR040476">
    <property type="entry name" value="CSD2"/>
</dbReference>
<accession>A0A918XRU0</accession>
<dbReference type="NCBIfam" id="TIGR02063">
    <property type="entry name" value="RNase_R"/>
    <property type="match status" value="1"/>
</dbReference>
<evidence type="ECO:0000259" key="9">
    <source>
        <dbReference type="PROSITE" id="PS50126"/>
    </source>
</evidence>
<evidence type="ECO:0000256" key="2">
    <source>
        <dbReference type="ARBA" id="ARBA00022490"/>
    </source>
</evidence>
<dbReference type="PROSITE" id="PS50126">
    <property type="entry name" value="S1"/>
    <property type="match status" value="1"/>
</dbReference>
<dbReference type="Pfam" id="PF00773">
    <property type="entry name" value="RNB"/>
    <property type="match status" value="1"/>
</dbReference>
<dbReference type="CDD" id="cd04471">
    <property type="entry name" value="S1_RNase_R"/>
    <property type="match status" value="1"/>
</dbReference>
<comment type="caution">
    <text evidence="10">The sequence shown here is derived from an EMBL/GenBank/DDBJ whole genome shotgun (WGS) entry which is preliminary data.</text>
</comment>
<keyword evidence="6 7" id="KW-0694">RNA-binding</keyword>
<keyword evidence="2 7" id="KW-0963">Cytoplasm</keyword>
<keyword evidence="4 7" id="KW-0378">Hydrolase</keyword>
<dbReference type="InterPro" id="IPR022966">
    <property type="entry name" value="RNase_II/R_CS"/>
</dbReference>
<comment type="function">
    <text evidence="7">3'-5' exoribonuclease that releases 5'-nucleoside monophosphates and is involved in maturation of structured RNAs.</text>
</comment>
<reference evidence="10" key="2">
    <citation type="submission" date="2020-09" db="EMBL/GenBank/DDBJ databases">
        <authorList>
            <person name="Sun Q."/>
            <person name="Kim S."/>
        </authorList>
    </citation>
    <scope>NUCLEOTIDE SEQUENCE</scope>
    <source>
        <strain evidence="10">KCTC 42651</strain>
    </source>
</reference>
<dbReference type="SUPFAM" id="SSF50249">
    <property type="entry name" value="Nucleic acid-binding proteins"/>
    <property type="match status" value="2"/>
</dbReference>
<evidence type="ECO:0000256" key="3">
    <source>
        <dbReference type="ARBA" id="ARBA00022722"/>
    </source>
</evidence>
<dbReference type="InterPro" id="IPR011805">
    <property type="entry name" value="RNase_R"/>
</dbReference>
<reference evidence="10" key="1">
    <citation type="journal article" date="2014" name="Int. J. Syst. Evol. Microbiol.">
        <title>Complete genome sequence of Corynebacterium casei LMG S-19264T (=DSM 44701T), isolated from a smear-ripened cheese.</title>
        <authorList>
            <consortium name="US DOE Joint Genome Institute (JGI-PGF)"/>
            <person name="Walter F."/>
            <person name="Albersmeier A."/>
            <person name="Kalinowski J."/>
            <person name="Ruckert C."/>
        </authorList>
    </citation>
    <scope>NUCLEOTIDE SEQUENCE</scope>
    <source>
        <strain evidence="10">KCTC 42651</strain>
    </source>
</reference>
<feature type="domain" description="S1 motif" evidence="9">
    <location>
        <begin position="630"/>
        <end position="711"/>
    </location>
</feature>
<dbReference type="InterPro" id="IPR012340">
    <property type="entry name" value="NA-bd_OB-fold"/>
</dbReference>
<dbReference type="Pfam" id="PF17876">
    <property type="entry name" value="CSD2"/>
    <property type="match status" value="1"/>
</dbReference>
<comment type="subcellular location">
    <subcellularLocation>
        <location evidence="7">Cytoplasm</location>
    </subcellularLocation>
</comment>
<keyword evidence="11" id="KW-1185">Reference proteome</keyword>
<keyword evidence="3 7" id="KW-0540">Nuclease</keyword>
<dbReference type="SMART" id="SM00316">
    <property type="entry name" value="S1"/>
    <property type="match status" value="1"/>
</dbReference>
<dbReference type="EC" id="3.1.13.1" evidence="7"/>
<evidence type="ECO:0000256" key="4">
    <source>
        <dbReference type="ARBA" id="ARBA00022801"/>
    </source>
</evidence>
<dbReference type="GO" id="GO:0005829">
    <property type="term" value="C:cytosol"/>
    <property type="evidence" value="ECO:0007669"/>
    <property type="project" value="TreeGrafter"/>
</dbReference>
<dbReference type="NCBIfam" id="TIGR00358">
    <property type="entry name" value="3_prime_RNase"/>
    <property type="match status" value="1"/>
</dbReference>
<comment type="similarity">
    <text evidence="7">Belongs to the RNR ribonuclease family. RNase R subfamily.</text>
</comment>
<dbReference type="InterPro" id="IPR003029">
    <property type="entry name" value="S1_domain"/>
</dbReference>
<dbReference type="InterPro" id="IPR001900">
    <property type="entry name" value="RNase_II/R"/>
</dbReference>
<evidence type="ECO:0000256" key="5">
    <source>
        <dbReference type="ARBA" id="ARBA00022839"/>
    </source>
</evidence>
<dbReference type="SMART" id="SM00955">
    <property type="entry name" value="RNB"/>
    <property type="match status" value="1"/>
</dbReference>
<evidence type="ECO:0000256" key="6">
    <source>
        <dbReference type="ARBA" id="ARBA00022884"/>
    </source>
</evidence>
<dbReference type="Pfam" id="PF00575">
    <property type="entry name" value="S1"/>
    <property type="match status" value="1"/>
</dbReference>
<dbReference type="PROSITE" id="PS01175">
    <property type="entry name" value="RIBONUCLEASE_II"/>
    <property type="match status" value="1"/>
</dbReference>
<evidence type="ECO:0000313" key="11">
    <source>
        <dbReference type="Proteomes" id="UP000630353"/>
    </source>
</evidence>
<evidence type="ECO:0000313" key="10">
    <source>
        <dbReference type="EMBL" id="GHD49493.1"/>
    </source>
</evidence>
<evidence type="ECO:0000256" key="7">
    <source>
        <dbReference type="HAMAP-Rule" id="MF_01895"/>
    </source>
</evidence>
<proteinExistence type="inferred from homology"/>
<dbReference type="EMBL" id="BMZS01000004">
    <property type="protein sequence ID" value="GHD49493.1"/>
    <property type="molecule type" value="Genomic_DNA"/>
</dbReference>
<organism evidence="10 11">
    <name type="scientific">Thalassobaculum fulvum</name>
    <dbReference type="NCBI Taxonomy" id="1633335"/>
    <lineage>
        <taxon>Bacteria</taxon>
        <taxon>Pseudomonadati</taxon>
        <taxon>Pseudomonadota</taxon>
        <taxon>Alphaproteobacteria</taxon>
        <taxon>Rhodospirillales</taxon>
        <taxon>Thalassobaculaceae</taxon>
        <taxon>Thalassobaculum</taxon>
    </lineage>
</organism>
<evidence type="ECO:0000256" key="8">
    <source>
        <dbReference type="SAM" id="MobiDB-lite"/>
    </source>
</evidence>
<dbReference type="PANTHER" id="PTHR23355:SF9">
    <property type="entry name" value="DIS3-LIKE EXONUCLEASE 2"/>
    <property type="match status" value="1"/>
</dbReference>
<dbReference type="HAMAP" id="MF_01895">
    <property type="entry name" value="RNase_R"/>
    <property type="match status" value="1"/>
</dbReference>
<dbReference type="InterPro" id="IPR004476">
    <property type="entry name" value="RNase_II/RNase_R"/>
</dbReference>
<keyword evidence="5 7" id="KW-0269">Exonuclease</keyword>
<name>A0A918XRU0_9PROT</name>
<comment type="catalytic activity">
    <reaction evidence="1 7">
        <text>Exonucleolytic cleavage in the 3'- to 5'-direction to yield nucleoside 5'-phosphates.</text>
        <dbReference type="EC" id="3.1.13.1"/>
    </reaction>
</comment>
<dbReference type="InterPro" id="IPR050180">
    <property type="entry name" value="RNR_Ribonuclease"/>
</dbReference>
<dbReference type="PANTHER" id="PTHR23355">
    <property type="entry name" value="RIBONUCLEASE"/>
    <property type="match status" value="1"/>
</dbReference>
<dbReference type="GO" id="GO:0003723">
    <property type="term" value="F:RNA binding"/>
    <property type="evidence" value="ECO:0007669"/>
    <property type="project" value="UniProtKB-UniRule"/>
</dbReference>
<gene>
    <name evidence="7 10" type="primary">rnr</name>
    <name evidence="10" type="ORF">GCM10017083_21810</name>
</gene>
<dbReference type="GO" id="GO:0006402">
    <property type="term" value="P:mRNA catabolic process"/>
    <property type="evidence" value="ECO:0007669"/>
    <property type="project" value="TreeGrafter"/>
</dbReference>
<dbReference type="GO" id="GO:0008859">
    <property type="term" value="F:exoribonuclease II activity"/>
    <property type="evidence" value="ECO:0007669"/>
    <property type="project" value="UniProtKB-UniRule"/>
</dbReference>
<dbReference type="Gene3D" id="2.40.50.140">
    <property type="entry name" value="Nucleic acid-binding proteins"/>
    <property type="match status" value="1"/>
</dbReference>
<dbReference type="Proteomes" id="UP000630353">
    <property type="component" value="Unassembled WGS sequence"/>
</dbReference>
<feature type="region of interest" description="Disordered" evidence="8">
    <location>
        <begin position="715"/>
        <end position="744"/>
    </location>
</feature>
<dbReference type="AlphaFoldDB" id="A0A918XRU0"/>
<sequence>MARPSGPVPSREAILEFVRSSPTPVGRREIAKAFDVRGPERAELRRLLKEMADDGLLDFGRRRKVAPPGALPEITVVEVIGTDEDGEALAQPAGWRDEAPPPAILVLEDRRAGALGPGDRALVRLERRGESRYVARIIRRLPRAAARVLGIYEATEHGVGRVRPTDKKAKSEIVVDPRDAGGAETGDLVAVELLPRSRNRLGLPAGRVVERFAGIADPRSFSRIAIQEHDIPDVFPPEVEEQAERAKPVTLGKREDLRDIPLVTIDGEDARDFDDAVFAAPDDDPANPGGFRLLVAIADVAHYVRPADPLDREALKRGNSVYFPDRVVPMLPEALSNGLCSLRPDEDRACMAVEIVIDAEGSKRRHRFTRGLMRSRARLTYRQVQRAVDGGDSEGVPEGVLAPLYGAYRALKLERERRGALELEIPEKRVILDEAGKVVEIGIRDRLDSHMLIEEFMILANVCAAETLEARRQPCMYRVHEDPDPEKVNALADVLESLGIKLAKGQVVRPKTFNGVLAKVRGQAAERMVNEMILRSQAQAHYAPANAGHFGLGLARYAHFTSPIRRYSDLLVHRGLIRGLRLGDGGLGPDDDEKFAEWGEHISATERRAAAAERQTVDRYLARHLADRIGGQFTGRINGVTRFGLFVTLDETGADGLVPIRSLPDDYYDHDEAQHSLTGRFHGLVYRLGDPVEVRLVEADPVSGALALEILSGGSQEAPGRAGRIRRRNGPPKRSQHGRTGRRR</sequence>
<feature type="compositionally biased region" description="Basic residues" evidence="8">
    <location>
        <begin position="723"/>
        <end position="744"/>
    </location>
</feature>
<protein>
    <recommendedName>
        <fullName evidence="7">Ribonuclease R</fullName>
        <shortName evidence="7">RNase R</shortName>
        <ecNumber evidence="7">3.1.13.1</ecNumber>
    </recommendedName>
</protein>
<dbReference type="RefSeq" id="WP_189989278.1">
    <property type="nucleotide sequence ID" value="NZ_BMZS01000004.1"/>
</dbReference>